<evidence type="ECO:0000313" key="1">
    <source>
        <dbReference type="EMBL" id="KAK6755614.1"/>
    </source>
</evidence>
<evidence type="ECO:0000313" key="2">
    <source>
        <dbReference type="Proteomes" id="UP001303046"/>
    </source>
</evidence>
<evidence type="ECO:0008006" key="3">
    <source>
        <dbReference type="Google" id="ProtNLM"/>
    </source>
</evidence>
<comment type="caution">
    <text evidence="1">The sequence shown here is derived from an EMBL/GenBank/DDBJ whole genome shotgun (WGS) entry which is preliminary data.</text>
</comment>
<sequence>MIAIRTSEKGLGSGTLPLEATGCARGVQAAQSQLVSPSSYPDSITVAGSYYNILCNHPGGLMVNLKF</sequence>
<gene>
    <name evidence="1" type="primary">Necator_chrV.g18947</name>
    <name evidence="1" type="ORF">RB195_014156</name>
</gene>
<keyword evidence="2" id="KW-1185">Reference proteome</keyword>
<dbReference type="Proteomes" id="UP001303046">
    <property type="component" value="Unassembled WGS sequence"/>
</dbReference>
<name>A0ABR1DYW4_NECAM</name>
<organism evidence="1 2">
    <name type="scientific">Necator americanus</name>
    <name type="common">Human hookworm</name>
    <dbReference type="NCBI Taxonomy" id="51031"/>
    <lineage>
        <taxon>Eukaryota</taxon>
        <taxon>Metazoa</taxon>
        <taxon>Ecdysozoa</taxon>
        <taxon>Nematoda</taxon>
        <taxon>Chromadorea</taxon>
        <taxon>Rhabditida</taxon>
        <taxon>Rhabditina</taxon>
        <taxon>Rhabditomorpha</taxon>
        <taxon>Strongyloidea</taxon>
        <taxon>Ancylostomatidae</taxon>
        <taxon>Bunostominae</taxon>
        <taxon>Necator</taxon>
    </lineage>
</organism>
<accession>A0ABR1DYW4</accession>
<proteinExistence type="predicted"/>
<dbReference type="EMBL" id="JAVFWL010000005">
    <property type="protein sequence ID" value="KAK6755614.1"/>
    <property type="molecule type" value="Genomic_DNA"/>
</dbReference>
<protein>
    <recommendedName>
        <fullName evidence="3">CUB domain-containing protein</fullName>
    </recommendedName>
</protein>
<reference evidence="1 2" key="1">
    <citation type="submission" date="2023-08" db="EMBL/GenBank/DDBJ databases">
        <title>A Necator americanus chromosomal reference genome.</title>
        <authorList>
            <person name="Ilik V."/>
            <person name="Petrzelkova K.J."/>
            <person name="Pardy F."/>
            <person name="Fuh T."/>
            <person name="Niatou-Singa F.S."/>
            <person name="Gouil Q."/>
            <person name="Baker L."/>
            <person name="Ritchie M.E."/>
            <person name="Jex A.R."/>
            <person name="Gazzola D."/>
            <person name="Li H."/>
            <person name="Toshio Fujiwara R."/>
            <person name="Zhan B."/>
            <person name="Aroian R.V."/>
            <person name="Pafco B."/>
            <person name="Schwarz E.M."/>
        </authorList>
    </citation>
    <scope>NUCLEOTIDE SEQUENCE [LARGE SCALE GENOMIC DNA]</scope>
    <source>
        <strain evidence="1 2">Aroian</strain>
        <tissue evidence="1">Whole animal</tissue>
    </source>
</reference>